<accession>A0ABP7ALG1</accession>
<evidence type="ECO:0000313" key="4">
    <source>
        <dbReference type="Proteomes" id="UP001501490"/>
    </source>
</evidence>
<feature type="compositionally biased region" description="Polar residues" evidence="1">
    <location>
        <begin position="60"/>
        <end position="69"/>
    </location>
</feature>
<sequence length="103" mass="11643">MGVELGETLLMLLRWMLGLVGVFVPLVLLAGISDRVWEWWDDRALRRYPEPITLSAEPNELNSLPTSDSPAVFRHGRRRSDPPVTGKLWQPVQVGDHATEGNR</sequence>
<feature type="transmembrane region" description="Helical" evidence="2">
    <location>
        <begin position="12"/>
        <end position="33"/>
    </location>
</feature>
<gene>
    <name evidence="3" type="ORF">GCM10022236_41920</name>
</gene>
<keyword evidence="2" id="KW-0812">Transmembrane</keyword>
<keyword evidence="4" id="KW-1185">Reference proteome</keyword>
<organism evidence="3 4">
    <name type="scientific">Microlunatus ginsengisoli</name>
    <dbReference type="NCBI Taxonomy" id="363863"/>
    <lineage>
        <taxon>Bacteria</taxon>
        <taxon>Bacillati</taxon>
        <taxon>Actinomycetota</taxon>
        <taxon>Actinomycetes</taxon>
        <taxon>Propionibacteriales</taxon>
        <taxon>Propionibacteriaceae</taxon>
        <taxon>Microlunatus</taxon>
    </lineage>
</organism>
<dbReference type="RefSeq" id="WP_344808252.1">
    <property type="nucleotide sequence ID" value="NZ_BAABAB010000036.1"/>
</dbReference>
<proteinExistence type="predicted"/>
<feature type="region of interest" description="Disordered" evidence="1">
    <location>
        <begin position="56"/>
        <end position="103"/>
    </location>
</feature>
<evidence type="ECO:0000256" key="2">
    <source>
        <dbReference type="SAM" id="Phobius"/>
    </source>
</evidence>
<evidence type="ECO:0000313" key="3">
    <source>
        <dbReference type="EMBL" id="GAA3634941.1"/>
    </source>
</evidence>
<reference evidence="4" key="1">
    <citation type="journal article" date="2019" name="Int. J. Syst. Evol. Microbiol.">
        <title>The Global Catalogue of Microorganisms (GCM) 10K type strain sequencing project: providing services to taxonomists for standard genome sequencing and annotation.</title>
        <authorList>
            <consortium name="The Broad Institute Genomics Platform"/>
            <consortium name="The Broad Institute Genome Sequencing Center for Infectious Disease"/>
            <person name="Wu L."/>
            <person name="Ma J."/>
        </authorList>
    </citation>
    <scope>NUCLEOTIDE SEQUENCE [LARGE SCALE GENOMIC DNA]</scope>
    <source>
        <strain evidence="4">JCM 16929</strain>
    </source>
</reference>
<dbReference type="Proteomes" id="UP001501490">
    <property type="component" value="Unassembled WGS sequence"/>
</dbReference>
<comment type="caution">
    <text evidence="3">The sequence shown here is derived from an EMBL/GenBank/DDBJ whole genome shotgun (WGS) entry which is preliminary data.</text>
</comment>
<evidence type="ECO:0000256" key="1">
    <source>
        <dbReference type="SAM" id="MobiDB-lite"/>
    </source>
</evidence>
<keyword evidence="2" id="KW-1133">Transmembrane helix</keyword>
<dbReference type="EMBL" id="BAABAB010000036">
    <property type="protein sequence ID" value="GAA3634941.1"/>
    <property type="molecule type" value="Genomic_DNA"/>
</dbReference>
<keyword evidence="2" id="KW-0472">Membrane</keyword>
<name>A0ABP7ALG1_9ACTN</name>
<protein>
    <submittedName>
        <fullName evidence="3">Uncharacterized protein</fullName>
    </submittedName>
</protein>